<accession>A0A7H0VJU6</accession>
<dbReference type="InterPro" id="IPR011005">
    <property type="entry name" value="Dihydropteroate_synth-like_sf"/>
</dbReference>
<gene>
    <name evidence="10" type="primary">folP</name>
    <name evidence="10" type="ORF">H4K34_02440</name>
</gene>
<keyword evidence="7" id="KW-0460">Magnesium</keyword>
<dbReference type="EMBL" id="CP060139">
    <property type="protein sequence ID" value="QNR25994.1"/>
    <property type="molecule type" value="Genomic_DNA"/>
</dbReference>
<evidence type="ECO:0000313" key="11">
    <source>
        <dbReference type="Proteomes" id="UP000516305"/>
    </source>
</evidence>
<evidence type="ECO:0000256" key="3">
    <source>
        <dbReference type="ARBA" id="ARBA00004763"/>
    </source>
</evidence>
<evidence type="ECO:0000256" key="6">
    <source>
        <dbReference type="ARBA" id="ARBA00022723"/>
    </source>
</evidence>
<dbReference type="PANTHER" id="PTHR20941">
    <property type="entry name" value="FOLATE SYNTHESIS PROTEINS"/>
    <property type="match status" value="1"/>
</dbReference>
<evidence type="ECO:0000313" key="10">
    <source>
        <dbReference type="EMBL" id="QNR25994.1"/>
    </source>
</evidence>
<dbReference type="PROSITE" id="PS00793">
    <property type="entry name" value="DHPS_2"/>
    <property type="match status" value="1"/>
</dbReference>
<keyword evidence="5 10" id="KW-0808">Transferase</keyword>
<dbReference type="AlphaFoldDB" id="A0A7H0VJU6"/>
<dbReference type="EC" id="2.5.1.15" evidence="4"/>
<dbReference type="GO" id="GO:0046872">
    <property type="term" value="F:metal ion binding"/>
    <property type="evidence" value="ECO:0007669"/>
    <property type="project" value="UniProtKB-KW"/>
</dbReference>
<dbReference type="SUPFAM" id="SSF51717">
    <property type="entry name" value="Dihydropteroate synthetase-like"/>
    <property type="match status" value="1"/>
</dbReference>
<dbReference type="InterPro" id="IPR000489">
    <property type="entry name" value="Pterin-binding_dom"/>
</dbReference>
<dbReference type="Pfam" id="PF00809">
    <property type="entry name" value="Pterin_bind"/>
    <property type="match status" value="1"/>
</dbReference>
<dbReference type="GO" id="GO:0046654">
    <property type="term" value="P:tetrahydrofolate biosynthetic process"/>
    <property type="evidence" value="ECO:0007669"/>
    <property type="project" value="TreeGrafter"/>
</dbReference>
<organism evidence="10 11">
    <name type="scientific">Croceimicrobium hydrocarbonivorans</name>
    <dbReference type="NCBI Taxonomy" id="2761580"/>
    <lineage>
        <taxon>Bacteria</taxon>
        <taxon>Pseudomonadati</taxon>
        <taxon>Bacteroidota</taxon>
        <taxon>Flavobacteriia</taxon>
        <taxon>Flavobacteriales</taxon>
        <taxon>Owenweeksiaceae</taxon>
        <taxon>Croceimicrobium</taxon>
    </lineage>
</organism>
<dbReference type="NCBIfam" id="TIGR01496">
    <property type="entry name" value="DHPS"/>
    <property type="match status" value="1"/>
</dbReference>
<dbReference type="Gene3D" id="3.20.20.20">
    <property type="entry name" value="Dihydropteroate synthase-like"/>
    <property type="match status" value="1"/>
</dbReference>
<evidence type="ECO:0000256" key="4">
    <source>
        <dbReference type="ARBA" id="ARBA00012458"/>
    </source>
</evidence>
<dbReference type="PANTHER" id="PTHR20941:SF1">
    <property type="entry name" value="FOLIC ACID SYNTHESIS PROTEIN FOL1"/>
    <property type="match status" value="1"/>
</dbReference>
<sequence length="260" mass="28631">MGILNINPDSFFDGGAYTSVEKALSQARKMQAEGADIIDLGPASSKPGSALIEPEKEWQILAPVIQALRSDMPEMPLSVDTYNAKTAERSFANGVALINDISGGLIDPAMIPFIGESQAPYVMMHMQGLPETMQQNPRYENVVKEVARFFSEQLEKLVAAGATDIILDPGFGFGKSQVDNYRLFQHIDYFKQIFELPLLVGISRKSMIYKSLGLNAQEALNATTVMHTLALQQGADILRVHDVKEAVEVRKILNLNQNFA</sequence>
<evidence type="ECO:0000256" key="8">
    <source>
        <dbReference type="ARBA" id="ARBA00022909"/>
    </source>
</evidence>
<comment type="pathway">
    <text evidence="3">Cofactor biosynthesis; tetrahydrofolate biosynthesis; 7,8-dihydrofolate from 2-amino-4-hydroxy-6-hydroxymethyl-7,8-dihydropteridine diphosphate and 4-aminobenzoate: step 1/2.</text>
</comment>
<reference evidence="10 11" key="1">
    <citation type="submission" date="2020-08" db="EMBL/GenBank/DDBJ databases">
        <title>Croceimicrobium hydrocarbonivorans gen. nov., sp. nov., a novel marine bacterium isolated from a bacterial consortium that degrades polyethylene terephthalate.</title>
        <authorList>
            <person name="Liu R."/>
        </authorList>
    </citation>
    <scope>NUCLEOTIDE SEQUENCE [LARGE SCALE GENOMIC DNA]</scope>
    <source>
        <strain evidence="10 11">A20-9</strain>
    </source>
</reference>
<evidence type="ECO:0000259" key="9">
    <source>
        <dbReference type="PROSITE" id="PS50972"/>
    </source>
</evidence>
<protein>
    <recommendedName>
        <fullName evidence="4">dihydropteroate synthase</fullName>
        <ecNumber evidence="4">2.5.1.15</ecNumber>
    </recommendedName>
</protein>
<evidence type="ECO:0000256" key="5">
    <source>
        <dbReference type="ARBA" id="ARBA00022679"/>
    </source>
</evidence>
<name>A0A7H0VJU6_9FLAO</name>
<dbReference type="GO" id="GO:0004156">
    <property type="term" value="F:dihydropteroate synthase activity"/>
    <property type="evidence" value="ECO:0007669"/>
    <property type="project" value="UniProtKB-EC"/>
</dbReference>
<evidence type="ECO:0000256" key="2">
    <source>
        <dbReference type="ARBA" id="ARBA00001946"/>
    </source>
</evidence>
<comment type="catalytic activity">
    <reaction evidence="1">
        <text>(7,8-dihydropterin-6-yl)methyl diphosphate + 4-aminobenzoate = 7,8-dihydropteroate + diphosphate</text>
        <dbReference type="Rhea" id="RHEA:19949"/>
        <dbReference type="ChEBI" id="CHEBI:17836"/>
        <dbReference type="ChEBI" id="CHEBI:17839"/>
        <dbReference type="ChEBI" id="CHEBI:33019"/>
        <dbReference type="ChEBI" id="CHEBI:72950"/>
        <dbReference type="EC" id="2.5.1.15"/>
    </reaction>
</comment>
<evidence type="ECO:0000256" key="1">
    <source>
        <dbReference type="ARBA" id="ARBA00000012"/>
    </source>
</evidence>
<dbReference type="CDD" id="cd00739">
    <property type="entry name" value="DHPS"/>
    <property type="match status" value="1"/>
</dbReference>
<dbReference type="GO" id="GO:0046656">
    <property type="term" value="P:folic acid biosynthetic process"/>
    <property type="evidence" value="ECO:0007669"/>
    <property type="project" value="UniProtKB-KW"/>
</dbReference>
<keyword evidence="11" id="KW-1185">Reference proteome</keyword>
<keyword evidence="8" id="KW-0289">Folate biosynthesis</keyword>
<evidence type="ECO:0000256" key="7">
    <source>
        <dbReference type="ARBA" id="ARBA00022842"/>
    </source>
</evidence>
<dbReference type="PROSITE" id="PS50972">
    <property type="entry name" value="PTERIN_BINDING"/>
    <property type="match status" value="1"/>
</dbReference>
<feature type="domain" description="Pterin-binding" evidence="9">
    <location>
        <begin position="1"/>
        <end position="251"/>
    </location>
</feature>
<dbReference type="KEGG" id="chyd:H4K34_02440"/>
<dbReference type="GO" id="GO:0005829">
    <property type="term" value="C:cytosol"/>
    <property type="evidence" value="ECO:0007669"/>
    <property type="project" value="TreeGrafter"/>
</dbReference>
<dbReference type="Proteomes" id="UP000516305">
    <property type="component" value="Chromosome"/>
</dbReference>
<dbReference type="InterPro" id="IPR045031">
    <property type="entry name" value="DHP_synth-like"/>
</dbReference>
<proteinExistence type="predicted"/>
<comment type="cofactor">
    <cofactor evidence="2">
        <name>Mg(2+)</name>
        <dbReference type="ChEBI" id="CHEBI:18420"/>
    </cofactor>
</comment>
<dbReference type="InterPro" id="IPR006390">
    <property type="entry name" value="DHP_synth_dom"/>
</dbReference>
<keyword evidence="6" id="KW-0479">Metal-binding</keyword>